<evidence type="ECO:0000256" key="2">
    <source>
        <dbReference type="ARBA" id="ARBA00023140"/>
    </source>
</evidence>
<feature type="compositionally biased region" description="Basic and acidic residues" evidence="3">
    <location>
        <begin position="549"/>
        <end position="570"/>
    </location>
</feature>
<accession>A0A0C2GCT7</accession>
<dbReference type="AlphaFoldDB" id="A0A0C2GCT7"/>
<dbReference type="PANTHER" id="PTHR24096:SF168">
    <property type="entry name" value="AMP-BINDING DOMAIN-CONTAINING PROTEIN"/>
    <property type="match status" value="1"/>
</dbReference>
<evidence type="ECO:0000313" key="5">
    <source>
        <dbReference type="EMBL" id="KIH56699.1"/>
    </source>
</evidence>
<evidence type="ECO:0000313" key="6">
    <source>
        <dbReference type="Proteomes" id="UP000054047"/>
    </source>
</evidence>
<dbReference type="InterPro" id="IPR000873">
    <property type="entry name" value="AMP-dep_synth/lig_dom"/>
</dbReference>
<sequence>MEIQNAFQIQWDKTPYPSFTDYFFTKISTHGSNLAIVDTDTGKQWRYSEIRGWCDMCCTRLRELQGCDIRQQSGGDHWDDGLAILTSNICPSRVLSNWLHSCSREWTESNEIWQLVDLSESTHLIVEQQFMQKDFLFKADDVRRKAAMRGGGRIKHVRLIDDVLTTDSISSEPKKRHPLLKEPSSAKMMWVYSCGTENGTEERCESPSDVPATINPNAGNNPMLIFFTSGTTGLPKAAEYSHRALIINIQQMSLPLYGPVQPRERFLLPLSISHIYGAVSAYYALVNGATINVSHITPTMIMWLAMDAALENTQVNSLRSMLVAGAPIDSNLANNAKRKLNLKDLRQSAFSYAYGMTELGGLCTLSHYECDKIETVGSPLPGMLFKVVNWETKQLCPPRTPGQLMVLGPQVMPSYYKNPKATSELLDSNGYVKTGPFHTGDAAFYDETGHIYVLDRIKDIVRYKGTLVCPSEVELMLRAHPGIDDCAVVGRQDHVSGETSRCSGALGKIATFKELRGGVFFVPEIPRSTCGKVLRRQLRQFWDRERTNSKDVITKDGKGQKANEKPDRTPVKRANGSATPTKRPVNRHIKK</sequence>
<name>A0A0C2GCT7_9BILA</name>
<dbReference type="Proteomes" id="UP000054047">
    <property type="component" value="Unassembled WGS sequence"/>
</dbReference>
<protein>
    <submittedName>
        <fullName evidence="5">AMP-binding enzyme</fullName>
    </submittedName>
</protein>
<dbReference type="InterPro" id="IPR020845">
    <property type="entry name" value="AMP-binding_CS"/>
</dbReference>
<reference evidence="5 6" key="1">
    <citation type="submission" date="2013-12" db="EMBL/GenBank/DDBJ databases">
        <title>Draft genome of the parsitic nematode Ancylostoma duodenale.</title>
        <authorList>
            <person name="Mitreva M."/>
        </authorList>
    </citation>
    <scope>NUCLEOTIDE SEQUENCE [LARGE SCALE GENOMIC DNA]</scope>
    <source>
        <strain evidence="5 6">Zhejiang</strain>
    </source>
</reference>
<dbReference type="PANTHER" id="PTHR24096">
    <property type="entry name" value="LONG-CHAIN-FATTY-ACID--COA LIGASE"/>
    <property type="match status" value="1"/>
</dbReference>
<feature type="region of interest" description="Disordered" evidence="3">
    <location>
        <begin position="549"/>
        <end position="591"/>
    </location>
</feature>
<dbReference type="GO" id="GO:0005777">
    <property type="term" value="C:peroxisome"/>
    <property type="evidence" value="ECO:0007669"/>
    <property type="project" value="UniProtKB-SubCell"/>
</dbReference>
<dbReference type="Pfam" id="PF00501">
    <property type="entry name" value="AMP-binding"/>
    <property type="match status" value="1"/>
</dbReference>
<evidence type="ECO:0000259" key="4">
    <source>
        <dbReference type="Pfam" id="PF00501"/>
    </source>
</evidence>
<evidence type="ECO:0000256" key="1">
    <source>
        <dbReference type="ARBA" id="ARBA00004275"/>
    </source>
</evidence>
<dbReference type="GO" id="GO:0016405">
    <property type="term" value="F:CoA-ligase activity"/>
    <property type="evidence" value="ECO:0007669"/>
    <property type="project" value="TreeGrafter"/>
</dbReference>
<comment type="subcellular location">
    <subcellularLocation>
        <location evidence="1">Peroxisome</location>
    </subcellularLocation>
</comment>
<evidence type="ECO:0000256" key="3">
    <source>
        <dbReference type="SAM" id="MobiDB-lite"/>
    </source>
</evidence>
<proteinExistence type="predicted"/>
<dbReference type="Gene3D" id="3.30.300.30">
    <property type="match status" value="1"/>
</dbReference>
<feature type="domain" description="AMP-dependent synthetase/ligase" evidence="4">
    <location>
        <begin position="292"/>
        <end position="416"/>
    </location>
</feature>
<dbReference type="Gene3D" id="3.40.50.12780">
    <property type="entry name" value="N-terminal domain of ligase-like"/>
    <property type="match status" value="2"/>
</dbReference>
<dbReference type="InterPro" id="IPR042099">
    <property type="entry name" value="ANL_N_sf"/>
</dbReference>
<gene>
    <name evidence="5" type="ORF">ANCDUO_13121</name>
</gene>
<dbReference type="InterPro" id="IPR045851">
    <property type="entry name" value="AMP-bd_C_sf"/>
</dbReference>
<dbReference type="PROSITE" id="PS00455">
    <property type="entry name" value="AMP_BINDING"/>
    <property type="match status" value="1"/>
</dbReference>
<keyword evidence="6" id="KW-1185">Reference proteome</keyword>
<dbReference type="SUPFAM" id="SSF56801">
    <property type="entry name" value="Acetyl-CoA synthetase-like"/>
    <property type="match status" value="1"/>
</dbReference>
<dbReference type="EMBL" id="KN735376">
    <property type="protein sequence ID" value="KIH56699.1"/>
    <property type="molecule type" value="Genomic_DNA"/>
</dbReference>
<keyword evidence="2" id="KW-0576">Peroxisome</keyword>
<organism evidence="5 6">
    <name type="scientific">Ancylostoma duodenale</name>
    <dbReference type="NCBI Taxonomy" id="51022"/>
    <lineage>
        <taxon>Eukaryota</taxon>
        <taxon>Metazoa</taxon>
        <taxon>Ecdysozoa</taxon>
        <taxon>Nematoda</taxon>
        <taxon>Chromadorea</taxon>
        <taxon>Rhabditida</taxon>
        <taxon>Rhabditina</taxon>
        <taxon>Rhabditomorpha</taxon>
        <taxon>Strongyloidea</taxon>
        <taxon>Ancylostomatidae</taxon>
        <taxon>Ancylostomatinae</taxon>
        <taxon>Ancylostoma</taxon>
    </lineage>
</organism>
<dbReference type="OrthoDB" id="10253869at2759"/>